<dbReference type="GO" id="GO:0003964">
    <property type="term" value="F:RNA-directed DNA polymerase activity"/>
    <property type="evidence" value="ECO:0007669"/>
    <property type="project" value="UniProtKB-KW"/>
</dbReference>
<dbReference type="PANTHER" id="PTHR33395:SF22">
    <property type="entry name" value="REVERSE TRANSCRIPTASE DOMAIN-CONTAINING PROTEIN"/>
    <property type="match status" value="1"/>
</dbReference>
<dbReference type="CDD" id="cd01650">
    <property type="entry name" value="RT_nLTR_like"/>
    <property type="match status" value="1"/>
</dbReference>
<reference evidence="2" key="1">
    <citation type="journal article" date="2018" name="PLoS Negl. Trop. Dis.">
        <title>Sialome diversity of ticks revealed by RNAseq of single tick salivary glands.</title>
        <authorList>
            <person name="Perner J."/>
            <person name="Kropackova S."/>
            <person name="Kopacek P."/>
            <person name="Ribeiro J.M."/>
        </authorList>
    </citation>
    <scope>NUCLEOTIDE SEQUENCE</scope>
    <source>
        <strain evidence="2">Siblings of single egg batch collected in Ceske Budejovice</strain>
        <tissue evidence="2">Salivary glands</tissue>
    </source>
</reference>
<sequence length="932" mass="107298">QSRDTTTKPLRLINMNARSLVNKVSELEHILMLYNPHIVVVTETWLNADIKDEEILPPAYKMVRKDRPTRGGGVAVILKKSIVCLVMDDLPDTESVWCKITFCDKKYVIGAVYRPPDSPLSTMEIIYDFTIANFMNEDNFILAGDFNLPKIDWSNLEVGNVDVKSSELLLGMMFNLNLTQVVNEATRAEKTASSVLDLIFVGTNLSDNVVSLHEGISDHKLVLMTCNVVSSMAASKRPVVYVHDFNNADDIDILDYLELSLSRFDDAKDVDDLWCRFKDIINHCLERFVPKRKKRVYRQRPWITRDIIQLQRRIKRRRKQKCASQGDISRLSDELKCKLNQSRKHYFTSVLPQFLRTAPQKFWRYLAPSKGKIEYITENGKNILDPNTIARRFNEYFGSVFVEANITADLSTGGTDSLRSMPDITITEEGVFSLLLNIDSKKSPGPDNIPNEFLKRYAEWISKYLTIIFRVSLEQHSVPRDWLCARVVPVHKSGDKHNVTNYRPISLTCTSCKLFEHIISRSLYDYFESSDVFYKNQHGFRRGLSTVTQLLETFHDFSCSSNERGQIDAVCLDLSKAFDRVSHEGLIRKLNSYRVNDHVTQWISAYLKNKRQFVVIDGVASSACRVPSGVPQGSVLGPVLFLCYVNDLAETVSSNITLRLFADDCLLYTKVRSPVDQENLNLSLASVDNWCQKWGMKLNPEKTVFLRITSKKNILTYNYKIGDVSLTVADHLKYLGVTIASDLRWKLHVDSLYCKAIKKLWFLKRNLRHAPLNVKLSAYTTLVRPTLEYACAVWDPYRKNQIDKLEKIQRLAARFICSRYGRTDSVASMLKELNLPLLSSRREIARLKLLFKLSRNELNIDTSRYLLPRSTRPLRGVHNKAFEIQRVNNDIFKYSFFVRTVKQWNDLPEDTVNIENIVAFEETLEKRICLAL</sequence>
<dbReference type="SUPFAM" id="SSF56672">
    <property type="entry name" value="DNA/RNA polymerases"/>
    <property type="match status" value="1"/>
</dbReference>
<proteinExistence type="predicted"/>
<keyword evidence="2" id="KW-0378">Hydrolase</keyword>
<dbReference type="PANTHER" id="PTHR33395">
    <property type="entry name" value="TRANSCRIPTASE, PUTATIVE-RELATED-RELATED"/>
    <property type="match status" value="1"/>
</dbReference>
<accession>A0A147BKM4</accession>
<dbReference type="PROSITE" id="PS50878">
    <property type="entry name" value="RT_POL"/>
    <property type="match status" value="1"/>
</dbReference>
<keyword evidence="2" id="KW-0548">Nucleotidyltransferase</keyword>
<dbReference type="AlphaFoldDB" id="A0A147BKM4"/>
<dbReference type="GO" id="GO:0061343">
    <property type="term" value="P:cell adhesion involved in heart morphogenesis"/>
    <property type="evidence" value="ECO:0007669"/>
    <property type="project" value="TreeGrafter"/>
</dbReference>
<feature type="non-terminal residue" evidence="2">
    <location>
        <position position="1"/>
    </location>
</feature>
<dbReference type="GO" id="GO:0031012">
    <property type="term" value="C:extracellular matrix"/>
    <property type="evidence" value="ECO:0007669"/>
    <property type="project" value="TreeGrafter"/>
</dbReference>
<organism evidence="2">
    <name type="scientific">Ixodes ricinus</name>
    <name type="common">Common tick</name>
    <name type="synonym">Acarus ricinus</name>
    <dbReference type="NCBI Taxonomy" id="34613"/>
    <lineage>
        <taxon>Eukaryota</taxon>
        <taxon>Metazoa</taxon>
        <taxon>Ecdysozoa</taxon>
        <taxon>Arthropoda</taxon>
        <taxon>Chelicerata</taxon>
        <taxon>Arachnida</taxon>
        <taxon>Acari</taxon>
        <taxon>Parasitiformes</taxon>
        <taxon>Ixodida</taxon>
        <taxon>Ixodoidea</taxon>
        <taxon>Ixodidae</taxon>
        <taxon>Ixodinae</taxon>
        <taxon>Ixodes</taxon>
    </lineage>
</organism>
<dbReference type="InterPro" id="IPR005135">
    <property type="entry name" value="Endo/exonuclease/phosphatase"/>
</dbReference>
<dbReference type="Pfam" id="PF00078">
    <property type="entry name" value="RVT_1"/>
    <property type="match status" value="1"/>
</dbReference>
<dbReference type="GO" id="GO:0007508">
    <property type="term" value="P:larval heart development"/>
    <property type="evidence" value="ECO:0007669"/>
    <property type="project" value="TreeGrafter"/>
</dbReference>
<dbReference type="SUPFAM" id="SSF56219">
    <property type="entry name" value="DNase I-like"/>
    <property type="match status" value="1"/>
</dbReference>
<dbReference type="GO" id="GO:0004519">
    <property type="term" value="F:endonuclease activity"/>
    <property type="evidence" value="ECO:0007669"/>
    <property type="project" value="UniProtKB-KW"/>
</dbReference>
<evidence type="ECO:0000259" key="1">
    <source>
        <dbReference type="PROSITE" id="PS50878"/>
    </source>
</evidence>
<feature type="domain" description="Reverse transcriptase" evidence="1">
    <location>
        <begin position="471"/>
        <end position="739"/>
    </location>
</feature>
<name>A0A147BKM4_IXORI</name>
<dbReference type="Pfam" id="PF14529">
    <property type="entry name" value="Exo_endo_phos_2"/>
    <property type="match status" value="1"/>
</dbReference>
<keyword evidence="2" id="KW-0695">RNA-directed DNA polymerase</keyword>
<evidence type="ECO:0000313" key="2">
    <source>
        <dbReference type="EMBL" id="JAR91343.1"/>
    </source>
</evidence>
<keyword evidence="2" id="KW-0540">Nuclease</keyword>
<keyword evidence="2" id="KW-0255">Endonuclease</keyword>
<dbReference type="InterPro" id="IPR043502">
    <property type="entry name" value="DNA/RNA_pol_sf"/>
</dbReference>
<protein>
    <submittedName>
        <fullName evidence="2">Putative endonuclease/reverse transcriptase</fullName>
    </submittedName>
</protein>
<dbReference type="EMBL" id="GEGO01004061">
    <property type="protein sequence ID" value="JAR91343.1"/>
    <property type="molecule type" value="Transcribed_RNA"/>
</dbReference>
<dbReference type="InterPro" id="IPR000477">
    <property type="entry name" value="RT_dom"/>
</dbReference>
<dbReference type="Gene3D" id="3.60.10.10">
    <property type="entry name" value="Endonuclease/exonuclease/phosphatase"/>
    <property type="match status" value="1"/>
</dbReference>
<keyword evidence="2" id="KW-0808">Transferase</keyword>
<dbReference type="InterPro" id="IPR036691">
    <property type="entry name" value="Endo/exonu/phosph_ase_sf"/>
</dbReference>